<evidence type="ECO:0000313" key="2">
    <source>
        <dbReference type="Proteomes" id="UP001057452"/>
    </source>
</evidence>
<protein>
    <submittedName>
        <fullName evidence="1">Uncharacterized protein</fullName>
    </submittedName>
</protein>
<dbReference type="EMBL" id="CM043787">
    <property type="protein sequence ID" value="KAI4829727.1"/>
    <property type="molecule type" value="Genomic_DNA"/>
</dbReference>
<reference evidence="1" key="1">
    <citation type="submission" date="2022-05" db="EMBL/GenBank/DDBJ databases">
        <title>Chromosome-level genome of Chaenocephalus aceratus.</title>
        <authorList>
            <person name="Park H."/>
        </authorList>
    </citation>
    <scope>NUCLEOTIDE SEQUENCE</scope>
    <source>
        <strain evidence="1">KU_202001</strain>
    </source>
</reference>
<sequence>TIIYKPLCPSALLHCCGEGSENPPESPAHLSPLPCITRRAASVTLRAPMTRTSSSLLITHVCTLCMQDPRQTTPQNVGPGRVYRRFFWWPFL</sequence>
<proteinExistence type="predicted"/>
<comment type="caution">
    <text evidence="1">The sequence shown here is derived from an EMBL/GenBank/DDBJ whole genome shotgun (WGS) entry which is preliminary data.</text>
</comment>
<organism evidence="1 2">
    <name type="scientific">Chaenocephalus aceratus</name>
    <name type="common">Blackfin icefish</name>
    <name type="synonym">Chaenichthys aceratus</name>
    <dbReference type="NCBI Taxonomy" id="36190"/>
    <lineage>
        <taxon>Eukaryota</taxon>
        <taxon>Metazoa</taxon>
        <taxon>Chordata</taxon>
        <taxon>Craniata</taxon>
        <taxon>Vertebrata</taxon>
        <taxon>Euteleostomi</taxon>
        <taxon>Actinopterygii</taxon>
        <taxon>Neopterygii</taxon>
        <taxon>Teleostei</taxon>
        <taxon>Neoteleostei</taxon>
        <taxon>Acanthomorphata</taxon>
        <taxon>Eupercaria</taxon>
        <taxon>Perciformes</taxon>
        <taxon>Notothenioidei</taxon>
        <taxon>Channichthyidae</taxon>
        <taxon>Chaenocephalus</taxon>
    </lineage>
</organism>
<feature type="non-terminal residue" evidence="1">
    <location>
        <position position="1"/>
    </location>
</feature>
<feature type="non-terminal residue" evidence="1">
    <location>
        <position position="92"/>
    </location>
</feature>
<name>A0ACB9XRK6_CHAAC</name>
<evidence type="ECO:0000313" key="1">
    <source>
        <dbReference type="EMBL" id="KAI4829727.1"/>
    </source>
</evidence>
<dbReference type="Proteomes" id="UP001057452">
    <property type="component" value="Chromosome 3"/>
</dbReference>
<gene>
    <name evidence="1" type="ORF">KUCAC02_001400</name>
</gene>
<keyword evidence="2" id="KW-1185">Reference proteome</keyword>
<accession>A0ACB9XRK6</accession>